<accession>W2PBH0</accession>
<proteinExistence type="predicted"/>
<dbReference type="VEuPathDB" id="FungiDB:PPTG_19708"/>
<organism evidence="1 2">
    <name type="scientific">Phytophthora nicotianae (strain INRA-310)</name>
    <name type="common">Phytophthora parasitica</name>
    <dbReference type="NCBI Taxonomy" id="761204"/>
    <lineage>
        <taxon>Eukaryota</taxon>
        <taxon>Sar</taxon>
        <taxon>Stramenopiles</taxon>
        <taxon>Oomycota</taxon>
        <taxon>Peronosporomycetes</taxon>
        <taxon>Peronosporales</taxon>
        <taxon>Peronosporaceae</taxon>
        <taxon>Phytophthora</taxon>
    </lineage>
</organism>
<sequence>MDLTHIGTTQHVADMVVTAIMIAVDRIPMATDITGIMTFPRSTEVEPRGTATLLGNTTKVTVAMIEDTATTVRATMIDSDRMEGTLAGGTKVATVKGEIENAMIVAMEEIEAVATDVTTVATAGNETMEATIVLEKKIVVMMEAIATATDAEKGAGEAVVEAVALKKALVQALSLALDTS</sequence>
<dbReference type="Proteomes" id="UP000018817">
    <property type="component" value="Unassembled WGS sequence"/>
</dbReference>
<dbReference type="AlphaFoldDB" id="W2PBH0"/>
<name>W2PBH0_PHYN3</name>
<gene>
    <name evidence="1" type="ORF">PPTG_19708</name>
</gene>
<reference evidence="1 2" key="2">
    <citation type="submission" date="2013-11" db="EMBL/GenBank/DDBJ databases">
        <title>The Genome Sequence of Phytophthora parasitica INRA-310.</title>
        <authorList>
            <consortium name="The Broad Institute Genomics Platform"/>
            <person name="Russ C."/>
            <person name="Tyler B."/>
            <person name="Panabieres F."/>
            <person name="Shan W."/>
            <person name="Tripathy S."/>
            <person name="Grunwald N."/>
            <person name="Machado M."/>
            <person name="Johnson C.S."/>
            <person name="Arredondo F."/>
            <person name="Hong C."/>
            <person name="Coffey M."/>
            <person name="Young S.K."/>
            <person name="Zeng Q."/>
            <person name="Gargeya S."/>
            <person name="Fitzgerald M."/>
            <person name="Abouelleil A."/>
            <person name="Alvarado L."/>
            <person name="Chapman S.B."/>
            <person name="Gainer-Dewar J."/>
            <person name="Goldberg J."/>
            <person name="Griggs A."/>
            <person name="Gujja S."/>
            <person name="Hansen M."/>
            <person name="Howarth C."/>
            <person name="Imamovic A."/>
            <person name="Ireland A."/>
            <person name="Larimer J."/>
            <person name="McCowan C."/>
            <person name="Murphy C."/>
            <person name="Pearson M."/>
            <person name="Poon T.W."/>
            <person name="Priest M."/>
            <person name="Roberts A."/>
            <person name="Saif S."/>
            <person name="Shea T."/>
            <person name="Sykes S."/>
            <person name="Wortman J."/>
            <person name="Nusbaum C."/>
            <person name="Birren B."/>
        </authorList>
    </citation>
    <scope>NUCLEOTIDE SEQUENCE [LARGE SCALE GENOMIC DNA]</scope>
    <source>
        <strain evidence="1 2">INRA-310</strain>
    </source>
</reference>
<evidence type="ECO:0000313" key="2">
    <source>
        <dbReference type="Proteomes" id="UP000018817"/>
    </source>
</evidence>
<dbReference type="GeneID" id="20188427"/>
<dbReference type="EMBL" id="KI669730">
    <property type="protein sequence ID" value="ETM98181.1"/>
    <property type="molecule type" value="Genomic_DNA"/>
</dbReference>
<dbReference type="RefSeq" id="XP_008916519.1">
    <property type="nucleotide sequence ID" value="XM_008918271.1"/>
</dbReference>
<protein>
    <submittedName>
        <fullName evidence="1">Uncharacterized protein</fullName>
    </submittedName>
</protein>
<reference evidence="2" key="1">
    <citation type="submission" date="2011-12" db="EMBL/GenBank/DDBJ databases">
        <authorList>
            <consortium name="The Broad Institute Genome Sequencing Platform"/>
            <person name="Russ C."/>
            <person name="Tyler B."/>
            <person name="Panabieres F."/>
            <person name="Shan W."/>
            <person name="Tripathy S."/>
            <person name="Grunwald N."/>
            <person name="Machado M."/>
            <person name="Young S.K."/>
            <person name="Zeng Q."/>
            <person name="Gargeya S."/>
            <person name="Fitzgerald M."/>
            <person name="Haas B."/>
            <person name="Abouelleil A."/>
            <person name="Alvarado L."/>
            <person name="Arachchi H.M."/>
            <person name="Berlin A."/>
            <person name="Chapman S.B."/>
            <person name="Gearin G."/>
            <person name="Goldberg J."/>
            <person name="Griggs A."/>
            <person name="Gujja S."/>
            <person name="Hansen M."/>
            <person name="Heiman D."/>
            <person name="Howarth C."/>
            <person name="Larimer J."/>
            <person name="Lui A."/>
            <person name="MacDonald P.J.P."/>
            <person name="McCowen C."/>
            <person name="Montmayeur A."/>
            <person name="Murphy C."/>
            <person name="Neiman D."/>
            <person name="Pearson M."/>
            <person name="Priest M."/>
            <person name="Roberts A."/>
            <person name="Saif S."/>
            <person name="Shea T."/>
            <person name="Sisk P."/>
            <person name="Stolte C."/>
            <person name="Sykes S."/>
            <person name="Wortman J."/>
            <person name="Nusbaum C."/>
            <person name="Birren B."/>
        </authorList>
    </citation>
    <scope>NUCLEOTIDE SEQUENCE [LARGE SCALE GENOMIC DNA]</scope>
    <source>
        <strain evidence="2">INRA-310</strain>
    </source>
</reference>
<evidence type="ECO:0000313" key="1">
    <source>
        <dbReference type="EMBL" id="ETM98181.1"/>
    </source>
</evidence>